<evidence type="ECO:0000313" key="2">
    <source>
        <dbReference type="Proteomes" id="UP000737018"/>
    </source>
</evidence>
<protein>
    <submittedName>
        <fullName evidence="1">Uncharacterized protein</fullName>
    </submittedName>
</protein>
<name>A0A8J4W091_9ROSI</name>
<comment type="caution">
    <text evidence="1">The sequence shown here is derived from an EMBL/GenBank/DDBJ whole genome shotgun (WGS) entry which is preliminary data.</text>
</comment>
<dbReference type="Gene3D" id="3.40.50.300">
    <property type="entry name" value="P-loop containing nucleotide triphosphate hydrolases"/>
    <property type="match status" value="1"/>
</dbReference>
<evidence type="ECO:0000313" key="1">
    <source>
        <dbReference type="EMBL" id="KAF3964616.1"/>
    </source>
</evidence>
<dbReference type="AlphaFoldDB" id="A0A8J4W091"/>
<dbReference type="Proteomes" id="UP000737018">
    <property type="component" value="Unassembled WGS sequence"/>
</dbReference>
<accession>A0A8J4W091</accession>
<dbReference type="InterPro" id="IPR027417">
    <property type="entry name" value="P-loop_NTPase"/>
</dbReference>
<keyword evidence="2" id="KW-1185">Reference proteome</keyword>
<gene>
    <name evidence="1" type="ORF">CMV_011113</name>
</gene>
<proteinExistence type="predicted"/>
<organism evidence="1 2">
    <name type="scientific">Castanea mollissima</name>
    <name type="common">Chinese chestnut</name>
    <dbReference type="NCBI Taxonomy" id="60419"/>
    <lineage>
        <taxon>Eukaryota</taxon>
        <taxon>Viridiplantae</taxon>
        <taxon>Streptophyta</taxon>
        <taxon>Embryophyta</taxon>
        <taxon>Tracheophyta</taxon>
        <taxon>Spermatophyta</taxon>
        <taxon>Magnoliopsida</taxon>
        <taxon>eudicotyledons</taxon>
        <taxon>Gunneridae</taxon>
        <taxon>Pentapetalae</taxon>
        <taxon>rosids</taxon>
        <taxon>fabids</taxon>
        <taxon>Fagales</taxon>
        <taxon>Fagaceae</taxon>
        <taxon>Castanea</taxon>
    </lineage>
</organism>
<sequence length="161" mass="17794">MKVLQNGGEVRGFCCRRKRRREGAYGHSGISVYLNKGVSVGFILAVDGIIEGMDGGGSGCQVEASPNKLTAGQWPLALFVGLRSRAILRVLHANEIYVDDETKLTLHGLVQHYILLKEAEKNRKLNDLLDTLDFNQVVIFVKSVTRAAELNKFLTECDQSC</sequence>
<dbReference type="EMBL" id="JRKL02001338">
    <property type="protein sequence ID" value="KAF3964616.1"/>
    <property type="molecule type" value="Genomic_DNA"/>
</dbReference>
<reference evidence="1" key="1">
    <citation type="submission" date="2020-03" db="EMBL/GenBank/DDBJ databases">
        <title>Castanea mollissima Vanexum genome sequencing.</title>
        <authorList>
            <person name="Staton M."/>
        </authorList>
    </citation>
    <scope>NUCLEOTIDE SEQUENCE</scope>
    <source>
        <tissue evidence="1">Leaf</tissue>
    </source>
</reference>
<dbReference type="OrthoDB" id="1623117at2759"/>